<dbReference type="AlphaFoldDB" id="A0AAN6JQY5"/>
<keyword evidence="2" id="KW-1185">Reference proteome</keyword>
<dbReference type="Proteomes" id="UP001176517">
    <property type="component" value="Unassembled WGS sequence"/>
</dbReference>
<dbReference type="InterPro" id="IPR036514">
    <property type="entry name" value="SGNH_hydro_sf"/>
</dbReference>
<accession>A0AAN6JQY5</accession>
<dbReference type="SUPFAM" id="SSF52266">
    <property type="entry name" value="SGNH hydrolase"/>
    <property type="match status" value="1"/>
</dbReference>
<name>A0AAN6JQY5_9BASI</name>
<dbReference type="EMBL" id="JAPDMZ010000125">
    <property type="protein sequence ID" value="KAK0548891.1"/>
    <property type="molecule type" value="Genomic_DNA"/>
</dbReference>
<protein>
    <submittedName>
        <fullName evidence="1">Uncharacterized protein</fullName>
    </submittedName>
</protein>
<dbReference type="Gene3D" id="3.40.50.1110">
    <property type="entry name" value="SGNH hydrolase"/>
    <property type="match status" value="1"/>
</dbReference>
<comment type="caution">
    <text evidence="1">The sequence shown here is derived from an EMBL/GenBank/DDBJ whole genome shotgun (WGS) entry which is preliminary data.</text>
</comment>
<sequence length="291" mass="31695">MDLYAFSQSAYTEFCFVPSVSDNCNGARLILNPVIAATAIPFPTCLPPPIGRADNAIAWPEVVSRFRPDWNVTIYATYLNLSRRISAATCDSLKQNQGSKDFASQIQSFTTYGNTQLIPSGLKTNPNTSVASVMIGLNDIMLIQLKQWGQLPSTDTSTGNLNDSSSCVMSNLNTLHSLGFRRFALFEIPPADTFAKLGDTPAHAASTKQAVATLNALNAQAAANLPSYNFTYPAGKYCSTTCPDPFKYVFTDGLHYSYQAFYLLANAVVRWLDPKWRSGPIFSDVDGSGSF</sequence>
<reference evidence="1" key="1">
    <citation type="journal article" date="2023" name="PhytoFront">
        <title>Draft Genome Resources of Seven Strains of Tilletia horrida, Causal Agent of Kernel Smut of Rice.</title>
        <authorList>
            <person name="Khanal S."/>
            <person name="Antony Babu S."/>
            <person name="Zhou X.G."/>
        </authorList>
    </citation>
    <scope>NUCLEOTIDE SEQUENCE</scope>
    <source>
        <strain evidence="1">TX6</strain>
    </source>
</reference>
<evidence type="ECO:0000313" key="2">
    <source>
        <dbReference type="Proteomes" id="UP001176517"/>
    </source>
</evidence>
<organism evidence="1 2">
    <name type="scientific">Tilletia horrida</name>
    <dbReference type="NCBI Taxonomy" id="155126"/>
    <lineage>
        <taxon>Eukaryota</taxon>
        <taxon>Fungi</taxon>
        <taxon>Dikarya</taxon>
        <taxon>Basidiomycota</taxon>
        <taxon>Ustilaginomycotina</taxon>
        <taxon>Exobasidiomycetes</taxon>
        <taxon>Tilletiales</taxon>
        <taxon>Tilletiaceae</taxon>
        <taxon>Tilletia</taxon>
    </lineage>
</organism>
<proteinExistence type="predicted"/>
<evidence type="ECO:0000313" key="1">
    <source>
        <dbReference type="EMBL" id="KAK0548891.1"/>
    </source>
</evidence>
<gene>
    <name evidence="1" type="ORF">OC846_004302</name>
</gene>